<organism evidence="1 2">
    <name type="scientific">Tichowtungia aerotolerans</name>
    <dbReference type="NCBI Taxonomy" id="2697043"/>
    <lineage>
        <taxon>Bacteria</taxon>
        <taxon>Pseudomonadati</taxon>
        <taxon>Kiritimatiellota</taxon>
        <taxon>Tichowtungiia</taxon>
        <taxon>Tichowtungiales</taxon>
        <taxon>Tichowtungiaceae</taxon>
        <taxon>Tichowtungia</taxon>
    </lineage>
</organism>
<name>A0A6P1M4U2_9BACT</name>
<keyword evidence="2" id="KW-1185">Reference proteome</keyword>
<reference evidence="1 2" key="1">
    <citation type="submission" date="2020-01" db="EMBL/GenBank/DDBJ databases">
        <title>Ponticoccus aerotolerans gen. nov., sp. nov., an anaerobic bacterium and proposal of Ponticoccusceae fam. nov., Ponticoccusles ord. nov. and Ponticoccuse classis nov. in the phylum Kiritimatiellaeota.</title>
        <authorList>
            <person name="Zhou L.Y."/>
            <person name="Du Z.J."/>
        </authorList>
    </citation>
    <scope>NUCLEOTIDE SEQUENCE [LARGE SCALE GENOMIC DNA]</scope>
    <source>
        <strain evidence="1 2">S-5007</strain>
    </source>
</reference>
<gene>
    <name evidence="1" type="ORF">GT409_06305</name>
</gene>
<dbReference type="EMBL" id="CP047593">
    <property type="protein sequence ID" value="QHI69072.1"/>
    <property type="molecule type" value="Genomic_DNA"/>
</dbReference>
<accession>A0A6P1M4U2</accession>
<protein>
    <submittedName>
        <fullName evidence="1">Uncharacterized protein</fullName>
    </submittedName>
</protein>
<proteinExistence type="predicted"/>
<evidence type="ECO:0000313" key="2">
    <source>
        <dbReference type="Proteomes" id="UP000464954"/>
    </source>
</evidence>
<dbReference type="SUPFAM" id="SSF47598">
    <property type="entry name" value="Ribbon-helix-helix"/>
    <property type="match status" value="1"/>
</dbReference>
<dbReference type="RefSeq" id="WP_160628039.1">
    <property type="nucleotide sequence ID" value="NZ_CP047593.1"/>
</dbReference>
<dbReference type="KEGG" id="taer:GT409_06305"/>
<sequence>MATNPIGKGTKTIGINMNKKMADELEKRASSMHISKSKYCKIILQQWIDSGKKLTLSEKQ</sequence>
<dbReference type="AlphaFoldDB" id="A0A6P1M4U2"/>
<dbReference type="InterPro" id="IPR010985">
    <property type="entry name" value="Ribbon_hlx_hlx"/>
</dbReference>
<dbReference type="GO" id="GO:0006355">
    <property type="term" value="P:regulation of DNA-templated transcription"/>
    <property type="evidence" value="ECO:0007669"/>
    <property type="project" value="InterPro"/>
</dbReference>
<evidence type="ECO:0000313" key="1">
    <source>
        <dbReference type="EMBL" id="QHI69072.1"/>
    </source>
</evidence>
<dbReference type="Proteomes" id="UP000464954">
    <property type="component" value="Chromosome"/>
</dbReference>